<sequence length="279" mass="28939">LAAAGRAQAALAAARQLQADLPHLGLAFVCSSSSLAGEVLSSQAEGAVLGLLTHPLHPVRLAVFSLLEGLIRRGVEQTAGNGPPAHQLLSGLLVRPAVLQHLVAVGLVSPGLASPVARMLQEVLQRGEPAVLRALAHWTHWIVACEDDPQVGVLAASLKALATRSASDLPDDAWDKAVAAVRGLFARRPEDRQQAAGVLRDVLYATVGLHMPASEPHASDPLKAVLDDGARDDFILPGATAAAANPAAAAGRLSRSFRVQDADNLLTILGNPALATELR</sequence>
<feature type="non-terminal residue" evidence="1">
    <location>
        <position position="279"/>
    </location>
</feature>
<evidence type="ECO:0000313" key="2">
    <source>
        <dbReference type="Proteomes" id="UP000485058"/>
    </source>
</evidence>
<dbReference type="AlphaFoldDB" id="A0A6A0A078"/>
<name>A0A6A0A078_HAELA</name>
<evidence type="ECO:0000313" key="1">
    <source>
        <dbReference type="EMBL" id="GFH24726.1"/>
    </source>
</evidence>
<keyword evidence="2" id="KW-1185">Reference proteome</keyword>
<accession>A0A6A0A078</accession>
<organism evidence="1 2">
    <name type="scientific">Haematococcus lacustris</name>
    <name type="common">Green alga</name>
    <name type="synonym">Haematococcus pluvialis</name>
    <dbReference type="NCBI Taxonomy" id="44745"/>
    <lineage>
        <taxon>Eukaryota</taxon>
        <taxon>Viridiplantae</taxon>
        <taxon>Chlorophyta</taxon>
        <taxon>core chlorophytes</taxon>
        <taxon>Chlorophyceae</taxon>
        <taxon>CS clade</taxon>
        <taxon>Chlamydomonadales</taxon>
        <taxon>Haematococcaceae</taxon>
        <taxon>Haematococcus</taxon>
    </lineage>
</organism>
<feature type="non-terminal residue" evidence="1">
    <location>
        <position position="1"/>
    </location>
</feature>
<proteinExistence type="predicted"/>
<comment type="caution">
    <text evidence="1">The sequence shown here is derived from an EMBL/GenBank/DDBJ whole genome shotgun (WGS) entry which is preliminary data.</text>
</comment>
<reference evidence="1 2" key="1">
    <citation type="submission" date="2020-02" db="EMBL/GenBank/DDBJ databases">
        <title>Draft genome sequence of Haematococcus lacustris strain NIES-144.</title>
        <authorList>
            <person name="Morimoto D."/>
            <person name="Nakagawa S."/>
            <person name="Yoshida T."/>
            <person name="Sawayama S."/>
        </authorList>
    </citation>
    <scope>NUCLEOTIDE SEQUENCE [LARGE SCALE GENOMIC DNA]</scope>
    <source>
        <strain evidence="1 2">NIES-144</strain>
    </source>
</reference>
<dbReference type="Proteomes" id="UP000485058">
    <property type="component" value="Unassembled WGS sequence"/>
</dbReference>
<gene>
    <name evidence="1" type="ORF">HaLaN_22577</name>
</gene>
<protein>
    <submittedName>
        <fullName evidence="1">RTTN_N domain-containing protein</fullName>
    </submittedName>
</protein>
<dbReference type="EMBL" id="BLLF01002617">
    <property type="protein sequence ID" value="GFH24726.1"/>
    <property type="molecule type" value="Genomic_DNA"/>
</dbReference>